<dbReference type="InterPro" id="IPR002575">
    <property type="entry name" value="Aminoglycoside_PTrfase"/>
</dbReference>
<organism evidence="2 3">
    <name type="scientific">Kribbella antibiotica</name>
    <dbReference type="NCBI Taxonomy" id="190195"/>
    <lineage>
        <taxon>Bacteria</taxon>
        <taxon>Bacillati</taxon>
        <taxon>Actinomycetota</taxon>
        <taxon>Actinomycetes</taxon>
        <taxon>Propionibacteriales</taxon>
        <taxon>Kribbellaceae</taxon>
        <taxon>Kribbella</taxon>
    </lineage>
</organism>
<dbReference type="Pfam" id="PF01636">
    <property type="entry name" value="APH"/>
    <property type="match status" value="1"/>
</dbReference>
<dbReference type="AlphaFoldDB" id="A0A4R4Z3R8"/>
<reference evidence="2 3" key="1">
    <citation type="submission" date="2019-03" db="EMBL/GenBank/DDBJ databases">
        <title>Draft genome sequences of novel Actinobacteria.</title>
        <authorList>
            <person name="Sahin N."/>
            <person name="Ay H."/>
            <person name="Saygin H."/>
        </authorList>
    </citation>
    <scope>NUCLEOTIDE SEQUENCE [LARGE SCALE GENOMIC DNA]</scope>
    <source>
        <strain evidence="2 3">JCM 13523</strain>
    </source>
</reference>
<evidence type="ECO:0000313" key="2">
    <source>
        <dbReference type="EMBL" id="TDD50692.1"/>
    </source>
</evidence>
<comment type="caution">
    <text evidence="2">The sequence shown here is derived from an EMBL/GenBank/DDBJ whole genome shotgun (WGS) entry which is preliminary data.</text>
</comment>
<keyword evidence="3" id="KW-1185">Reference proteome</keyword>
<evidence type="ECO:0000313" key="3">
    <source>
        <dbReference type="Proteomes" id="UP000295124"/>
    </source>
</evidence>
<gene>
    <name evidence="2" type="ORF">E1263_30665</name>
</gene>
<keyword evidence="2" id="KW-0808">Transferase</keyword>
<evidence type="ECO:0000259" key="1">
    <source>
        <dbReference type="Pfam" id="PF01636"/>
    </source>
</evidence>
<sequence length="449" mass="48890">MSLASITSSPYAGKAPALGNSANYPAAVTVTAVVIRPSDQAILVLPTGLPTFEPVGRFWHPDVEQPLQTLQEQTGIEAYVLTLIERSTDDVTYLMLSTGAVPTNAQWVRDVDHPAAALARQHLARPLGAPVTPAWTMPGWYDDVLPWIDDQLESPRTGRPIQVRSWGLSNVLRVPTAAGAVYFKAIGHSSTITPARPDALPLLFAHEPSFMAAISSDHPGAVVTPLAIDEKRGWMLLPDLGELLDAQPEISVWIDALERHARLQRSYVNRGERLLEAGCVDRRLAVLADALDYLVGPNPATERLDADQRAQLPQRAEELRAAIAELAAIGVPETLLHGDLHPRNIAVRDGVTLAFDWSDAALAHPFLDLVTFIEERSPISQDPRLMDAYLAGWAEYAAPADLRRALTLAKEIGGLYQVMTSLYLIDHCPPLGAAGMAQGAEWWLKSLLK</sequence>
<protein>
    <submittedName>
        <fullName evidence="2">Aminoglycoside phosphotransferase family protein</fullName>
    </submittedName>
</protein>
<dbReference type="Proteomes" id="UP000295124">
    <property type="component" value="Unassembled WGS sequence"/>
</dbReference>
<dbReference type="InterPro" id="IPR011009">
    <property type="entry name" value="Kinase-like_dom_sf"/>
</dbReference>
<dbReference type="OrthoDB" id="101887at2"/>
<dbReference type="SUPFAM" id="SSF56112">
    <property type="entry name" value="Protein kinase-like (PK-like)"/>
    <property type="match status" value="1"/>
</dbReference>
<dbReference type="EMBL" id="SMKX01000119">
    <property type="protein sequence ID" value="TDD50692.1"/>
    <property type="molecule type" value="Genomic_DNA"/>
</dbReference>
<dbReference type="Gene3D" id="3.90.1200.10">
    <property type="match status" value="1"/>
</dbReference>
<feature type="domain" description="Aminoglycoside phosphotransferase" evidence="1">
    <location>
        <begin position="280"/>
        <end position="397"/>
    </location>
</feature>
<accession>A0A4R4Z3R8</accession>
<proteinExistence type="predicted"/>
<dbReference type="GO" id="GO:0016740">
    <property type="term" value="F:transferase activity"/>
    <property type="evidence" value="ECO:0007669"/>
    <property type="project" value="UniProtKB-KW"/>
</dbReference>
<name>A0A4R4Z3R8_9ACTN</name>